<accession>A0A9W6UH26</accession>
<dbReference type="Proteomes" id="UP001165092">
    <property type="component" value="Unassembled WGS sequence"/>
</dbReference>
<dbReference type="RefSeq" id="WP_285757013.1">
    <property type="nucleotide sequence ID" value="NZ_BSQG01000001.1"/>
</dbReference>
<evidence type="ECO:0000256" key="1">
    <source>
        <dbReference type="ARBA" id="ARBA00023002"/>
    </source>
</evidence>
<dbReference type="InterPro" id="IPR012349">
    <property type="entry name" value="Split_barrel_FMN-bd"/>
</dbReference>
<dbReference type="PANTHER" id="PTHR30466:SF1">
    <property type="entry name" value="FMN REDUCTASE (NADH) RUTF"/>
    <property type="match status" value="1"/>
</dbReference>
<dbReference type="SMART" id="SM00903">
    <property type="entry name" value="Flavin_Reduct"/>
    <property type="match status" value="1"/>
</dbReference>
<dbReference type="EMBL" id="BSQG01000001">
    <property type="protein sequence ID" value="GLU46159.1"/>
    <property type="molecule type" value="Genomic_DNA"/>
</dbReference>
<organism evidence="3 4">
    <name type="scientific">Nocardiopsis ansamitocini</name>
    <dbReference type="NCBI Taxonomy" id="1670832"/>
    <lineage>
        <taxon>Bacteria</taxon>
        <taxon>Bacillati</taxon>
        <taxon>Actinomycetota</taxon>
        <taxon>Actinomycetes</taxon>
        <taxon>Streptosporangiales</taxon>
        <taxon>Nocardiopsidaceae</taxon>
        <taxon>Nocardiopsis</taxon>
    </lineage>
</organism>
<keyword evidence="1" id="KW-0560">Oxidoreductase</keyword>
<proteinExistence type="predicted"/>
<name>A0A9W6UH26_9ACTN</name>
<dbReference type="SUPFAM" id="SSF50475">
    <property type="entry name" value="FMN-binding split barrel"/>
    <property type="match status" value="1"/>
</dbReference>
<gene>
    <name evidence="3" type="ORF">Nans01_05100</name>
</gene>
<dbReference type="InterPro" id="IPR002563">
    <property type="entry name" value="Flavin_Rdtase-like_dom"/>
</dbReference>
<dbReference type="GO" id="GO:0042602">
    <property type="term" value="F:riboflavin reductase (NADPH) activity"/>
    <property type="evidence" value="ECO:0007669"/>
    <property type="project" value="TreeGrafter"/>
</dbReference>
<sequence length="167" mass="17983">MDTLPAKIDTDLMKQVNKQFVTGVTVVTAMDGDTPKGLAVNAFSSISLDPAVVMVCVQHTSSTHDCLFRTEHLAVNILSTEQLEVVTRFAGKSDDKFAGLDWAPGPHGSPLIARSSARMEVLIRERLQASTHTVFICRVVHAEVTDTAPMVYSAGRFFDGAALPPLG</sequence>
<dbReference type="Pfam" id="PF01613">
    <property type="entry name" value="Flavin_Reduct"/>
    <property type="match status" value="1"/>
</dbReference>
<dbReference type="AlphaFoldDB" id="A0A9W6UH26"/>
<dbReference type="InterPro" id="IPR050268">
    <property type="entry name" value="NADH-dep_flavin_reductase"/>
</dbReference>
<keyword evidence="4" id="KW-1185">Reference proteome</keyword>
<dbReference type="Gene3D" id="2.30.110.10">
    <property type="entry name" value="Electron Transport, Fmn-binding Protein, Chain A"/>
    <property type="match status" value="1"/>
</dbReference>
<evidence type="ECO:0000313" key="3">
    <source>
        <dbReference type="EMBL" id="GLU46159.1"/>
    </source>
</evidence>
<evidence type="ECO:0000313" key="4">
    <source>
        <dbReference type="Proteomes" id="UP001165092"/>
    </source>
</evidence>
<protein>
    <recommendedName>
        <fullName evidence="2">Flavin reductase like domain-containing protein</fullName>
    </recommendedName>
</protein>
<dbReference type="PANTHER" id="PTHR30466">
    <property type="entry name" value="FLAVIN REDUCTASE"/>
    <property type="match status" value="1"/>
</dbReference>
<evidence type="ECO:0000259" key="2">
    <source>
        <dbReference type="SMART" id="SM00903"/>
    </source>
</evidence>
<comment type="caution">
    <text evidence="3">The sequence shown here is derived from an EMBL/GenBank/DDBJ whole genome shotgun (WGS) entry which is preliminary data.</text>
</comment>
<dbReference type="GO" id="GO:0010181">
    <property type="term" value="F:FMN binding"/>
    <property type="evidence" value="ECO:0007669"/>
    <property type="project" value="InterPro"/>
</dbReference>
<feature type="domain" description="Flavin reductase like" evidence="2">
    <location>
        <begin position="20"/>
        <end position="159"/>
    </location>
</feature>
<reference evidence="3" key="1">
    <citation type="submission" date="2023-02" db="EMBL/GenBank/DDBJ databases">
        <title>Nocardiopsis ansamitocini NBRC 112285.</title>
        <authorList>
            <person name="Ichikawa N."/>
            <person name="Sato H."/>
            <person name="Tonouchi N."/>
        </authorList>
    </citation>
    <scope>NUCLEOTIDE SEQUENCE</scope>
    <source>
        <strain evidence="3">NBRC 112285</strain>
    </source>
</reference>